<dbReference type="RefSeq" id="XP_070869474.1">
    <property type="nucleotide sequence ID" value="XM_071007344.1"/>
</dbReference>
<feature type="compositionally biased region" description="Basic and acidic residues" evidence="1">
    <location>
        <begin position="235"/>
        <end position="246"/>
    </location>
</feature>
<feature type="region of interest" description="Disordered" evidence="1">
    <location>
        <begin position="68"/>
        <end position="120"/>
    </location>
</feature>
<name>A0ABR4DKR8_9PEZI</name>
<protein>
    <submittedName>
        <fullName evidence="2">Uncharacterized protein</fullName>
    </submittedName>
</protein>
<feature type="region of interest" description="Disordered" evidence="1">
    <location>
        <begin position="327"/>
        <end position="361"/>
    </location>
</feature>
<reference evidence="2 3" key="1">
    <citation type="journal article" date="2024" name="Commun. Biol.">
        <title>Comparative genomic analysis of thermophilic fungi reveals convergent evolutionary adaptations and gene losses.</title>
        <authorList>
            <person name="Steindorff A.S."/>
            <person name="Aguilar-Pontes M.V."/>
            <person name="Robinson A.J."/>
            <person name="Andreopoulos B."/>
            <person name="LaButti K."/>
            <person name="Kuo A."/>
            <person name="Mondo S."/>
            <person name="Riley R."/>
            <person name="Otillar R."/>
            <person name="Haridas S."/>
            <person name="Lipzen A."/>
            <person name="Grimwood J."/>
            <person name="Schmutz J."/>
            <person name="Clum A."/>
            <person name="Reid I.D."/>
            <person name="Moisan M.C."/>
            <person name="Butler G."/>
            <person name="Nguyen T.T.M."/>
            <person name="Dewar K."/>
            <person name="Conant G."/>
            <person name="Drula E."/>
            <person name="Henrissat B."/>
            <person name="Hansel C."/>
            <person name="Singer S."/>
            <person name="Hutchinson M.I."/>
            <person name="de Vries R.P."/>
            <person name="Natvig D.O."/>
            <person name="Powell A.J."/>
            <person name="Tsang A."/>
            <person name="Grigoriev I.V."/>
        </authorList>
    </citation>
    <scope>NUCLEOTIDE SEQUENCE [LARGE SCALE GENOMIC DNA]</scope>
    <source>
        <strain evidence="2 3">ATCC 22073</strain>
    </source>
</reference>
<evidence type="ECO:0000313" key="2">
    <source>
        <dbReference type="EMBL" id="KAL2270750.1"/>
    </source>
</evidence>
<sequence length="361" mass="39703">MAEFIPDAFFKIGDGRDILIGQHHRRHDSTDSTDSSISLSPYQSVSHEALASSLPQSLSHAPVERGDMALDFNPQSPSHPAILITPEDSLLGSSPGPHLPTSPPRSPSISTNSSWDHYNDANQPSILERYIHNHEPHEHLAVSMTHHIPPGALSPNVASVPTSPSAHPISHQSPQYGSPASLMGIRSQPDHQQPPTPSPPRATGIAPHSHYDPIHRYLSSLPAQERLVDIFDEPMHQDHDHDDHHRQQQQQKQQQAEEDVHQQQRHPKNPPKTAVLGSALIHHDPPIESSASPQGDPAENICLSIRLIRELPGHGGLAQVQSRRLVMRRSRKRESDSWEGDAQEEGRVKKVKTSGGLGESA</sequence>
<comment type="caution">
    <text evidence="2">The sequence shown here is derived from an EMBL/GenBank/DDBJ whole genome shotgun (WGS) entry which is preliminary data.</text>
</comment>
<feature type="compositionally biased region" description="Polar residues" evidence="1">
    <location>
        <begin position="156"/>
        <end position="178"/>
    </location>
</feature>
<accession>A0ABR4DKR8</accession>
<feature type="compositionally biased region" description="Pro residues" evidence="1">
    <location>
        <begin position="97"/>
        <end position="106"/>
    </location>
</feature>
<feature type="region of interest" description="Disordered" evidence="1">
    <location>
        <begin position="147"/>
        <end position="211"/>
    </location>
</feature>
<dbReference type="EMBL" id="JAZGUE010000001">
    <property type="protein sequence ID" value="KAL2270750.1"/>
    <property type="molecule type" value="Genomic_DNA"/>
</dbReference>
<dbReference type="Proteomes" id="UP001600064">
    <property type="component" value="Unassembled WGS sequence"/>
</dbReference>
<evidence type="ECO:0000313" key="3">
    <source>
        <dbReference type="Proteomes" id="UP001600064"/>
    </source>
</evidence>
<keyword evidence="3" id="KW-1185">Reference proteome</keyword>
<proteinExistence type="predicted"/>
<dbReference type="GeneID" id="98121988"/>
<gene>
    <name evidence="2" type="ORF">VTJ83DRAFT_121</name>
</gene>
<evidence type="ECO:0000256" key="1">
    <source>
        <dbReference type="SAM" id="MobiDB-lite"/>
    </source>
</evidence>
<organism evidence="2 3">
    <name type="scientific">Remersonia thermophila</name>
    <dbReference type="NCBI Taxonomy" id="72144"/>
    <lineage>
        <taxon>Eukaryota</taxon>
        <taxon>Fungi</taxon>
        <taxon>Dikarya</taxon>
        <taxon>Ascomycota</taxon>
        <taxon>Pezizomycotina</taxon>
        <taxon>Sordariomycetes</taxon>
        <taxon>Sordariomycetidae</taxon>
        <taxon>Sordariales</taxon>
        <taxon>Sordariales incertae sedis</taxon>
        <taxon>Remersonia</taxon>
    </lineage>
</organism>
<feature type="region of interest" description="Disordered" evidence="1">
    <location>
        <begin position="235"/>
        <end position="274"/>
    </location>
</feature>